<dbReference type="PANTHER" id="PTHR37937">
    <property type="entry name" value="CONJUGATIVE TRANSFER: DNA TRANSPORT"/>
    <property type="match status" value="1"/>
</dbReference>
<evidence type="ECO:0000256" key="5">
    <source>
        <dbReference type="ARBA" id="ARBA00022989"/>
    </source>
</evidence>
<dbReference type="PANTHER" id="PTHR37937:SF1">
    <property type="entry name" value="CONJUGATIVE TRANSFER: DNA TRANSPORT"/>
    <property type="match status" value="1"/>
</dbReference>
<organism evidence="8 9">
    <name type="scientific">Deinococcus rufus</name>
    <dbReference type="NCBI Taxonomy" id="2136097"/>
    <lineage>
        <taxon>Bacteria</taxon>
        <taxon>Thermotogati</taxon>
        <taxon>Deinococcota</taxon>
        <taxon>Deinococci</taxon>
        <taxon>Deinococcales</taxon>
        <taxon>Deinococcaceae</taxon>
        <taxon>Deinococcus</taxon>
    </lineage>
</organism>
<dbReference type="Proteomes" id="UP001595803">
    <property type="component" value="Unassembled WGS sequence"/>
</dbReference>
<sequence>MKRGLTTVLLILAVLLAGGWLYYEAALPAVKQVVRYEQSMVSRRWPAALGDRSLRGVMLFARCSLDRECGRMLNVALPILLKPHVQPWGLLPSLVALAGALYMAVSGRRGRLYTGTWATWSQIRAIAVRFPTRHRGTIMLAARSPRQRQFLSVRAGQRGRRERGHVLVVGPSRSGKSLLLLANLLSWRHSMIVLDVKPELHALSSGSRQHLGPVYVLSPEGIGDQYDPYPDLLTSPEHLLSVAQHMAGVRNEREKIFAERAAFGIAALLRAAQVQGVPTLLYIASVVQGQGLAEYVHALRSLSDVQVHAHLAGFLGYSPARYAPDGEQDRFLMSCWGTMLTRLQPYLTPGVLAMTSARSFDPADLRQATVTVYLQFREDSLSATRPVFDLLVQGLMRGAVRGYDQLSDQDPEPLLLAIDEGGAVPIPNLPDFIALAASREISIMLYVQSLSHLQRAYGEADTEIILDNMHHQVYYPPRGAKTLQMVSNLSGRMSVDEERVTEGRGGQTSVSRGERDRPLVTPDELRKFPADTVVVVSDDLPLIKATRVEYFQHPRMRGLLDPDLFPPLPIAPLVINEDLGEAAVITKASLPTSKAKDTAPVDWQKYEDIDD</sequence>
<dbReference type="SUPFAM" id="SSF52540">
    <property type="entry name" value="P-loop containing nucleoside triphosphate hydrolases"/>
    <property type="match status" value="1"/>
</dbReference>
<accession>A0ABV7ZA63</accession>
<dbReference type="EMBL" id="JBHRZG010000015">
    <property type="protein sequence ID" value="MFC3833870.1"/>
    <property type="molecule type" value="Genomic_DNA"/>
</dbReference>
<keyword evidence="5" id="KW-1133">Transmembrane helix</keyword>
<reference evidence="9" key="1">
    <citation type="journal article" date="2019" name="Int. J. Syst. Evol. Microbiol.">
        <title>The Global Catalogue of Microorganisms (GCM) 10K type strain sequencing project: providing services to taxonomists for standard genome sequencing and annotation.</title>
        <authorList>
            <consortium name="The Broad Institute Genomics Platform"/>
            <consortium name="The Broad Institute Genome Sequencing Center for Infectious Disease"/>
            <person name="Wu L."/>
            <person name="Ma J."/>
        </authorList>
    </citation>
    <scope>NUCLEOTIDE SEQUENCE [LARGE SCALE GENOMIC DNA]</scope>
    <source>
        <strain evidence="9">CCTCC AB 2017081</strain>
    </source>
</reference>
<comment type="caution">
    <text evidence="8">The sequence shown here is derived from an EMBL/GenBank/DDBJ whole genome shotgun (WGS) entry which is preliminary data.</text>
</comment>
<dbReference type="RefSeq" id="WP_322475025.1">
    <property type="nucleotide sequence ID" value="NZ_JBHRZG010000015.1"/>
</dbReference>
<dbReference type="InterPro" id="IPR027417">
    <property type="entry name" value="P-loop_NTPase"/>
</dbReference>
<evidence type="ECO:0000313" key="9">
    <source>
        <dbReference type="Proteomes" id="UP001595803"/>
    </source>
</evidence>
<evidence type="ECO:0000256" key="7">
    <source>
        <dbReference type="SAM" id="MobiDB-lite"/>
    </source>
</evidence>
<keyword evidence="4" id="KW-0812">Transmembrane</keyword>
<dbReference type="Gene3D" id="3.40.50.300">
    <property type="entry name" value="P-loop containing nucleotide triphosphate hydrolases"/>
    <property type="match status" value="1"/>
</dbReference>
<dbReference type="CDD" id="cd01127">
    <property type="entry name" value="TrwB_TraG_TraD_VirD4"/>
    <property type="match status" value="1"/>
</dbReference>
<dbReference type="InterPro" id="IPR003688">
    <property type="entry name" value="TraG/VirD4"/>
</dbReference>
<keyword evidence="3" id="KW-1003">Cell membrane</keyword>
<evidence type="ECO:0000256" key="1">
    <source>
        <dbReference type="ARBA" id="ARBA00004651"/>
    </source>
</evidence>
<keyword evidence="9" id="KW-1185">Reference proteome</keyword>
<evidence type="ECO:0000256" key="2">
    <source>
        <dbReference type="ARBA" id="ARBA00008806"/>
    </source>
</evidence>
<dbReference type="InterPro" id="IPR051539">
    <property type="entry name" value="T4SS-coupling_protein"/>
</dbReference>
<keyword evidence="6" id="KW-0472">Membrane</keyword>
<comment type="similarity">
    <text evidence="2">Belongs to the VirD4/TraG family.</text>
</comment>
<comment type="subcellular location">
    <subcellularLocation>
        <location evidence="1">Cell membrane</location>
        <topology evidence="1">Multi-pass membrane protein</topology>
    </subcellularLocation>
</comment>
<evidence type="ECO:0000256" key="4">
    <source>
        <dbReference type="ARBA" id="ARBA00022692"/>
    </source>
</evidence>
<gene>
    <name evidence="8" type="ORF">ACFOSB_13460</name>
</gene>
<dbReference type="Pfam" id="PF02534">
    <property type="entry name" value="T4SS-DNA_transf"/>
    <property type="match status" value="1"/>
</dbReference>
<protein>
    <submittedName>
        <fullName evidence="8">Type IV secretory system conjugative DNA transfer family protein</fullName>
    </submittedName>
</protein>
<evidence type="ECO:0000313" key="8">
    <source>
        <dbReference type="EMBL" id="MFC3833870.1"/>
    </source>
</evidence>
<evidence type="ECO:0000256" key="6">
    <source>
        <dbReference type="ARBA" id="ARBA00023136"/>
    </source>
</evidence>
<evidence type="ECO:0000256" key="3">
    <source>
        <dbReference type="ARBA" id="ARBA00022475"/>
    </source>
</evidence>
<name>A0ABV7ZA63_9DEIO</name>
<proteinExistence type="inferred from homology"/>
<feature type="region of interest" description="Disordered" evidence="7">
    <location>
        <begin position="494"/>
        <end position="517"/>
    </location>
</feature>